<keyword evidence="4" id="KW-1185">Reference proteome</keyword>
<dbReference type="InterPro" id="IPR002513">
    <property type="entry name" value="Tn3_Tnp_DDE_dom"/>
</dbReference>
<feature type="region of interest" description="Disordered" evidence="1">
    <location>
        <begin position="48"/>
        <end position="74"/>
    </location>
</feature>
<comment type="caution">
    <text evidence="3">The sequence shown here is derived from an EMBL/GenBank/DDBJ whole genome shotgun (WGS) entry which is preliminary data.</text>
</comment>
<gene>
    <name evidence="3" type="ORF">FHS40_009199</name>
</gene>
<dbReference type="Proteomes" id="UP000549009">
    <property type="component" value="Unassembled WGS sequence"/>
</dbReference>
<dbReference type="AlphaFoldDB" id="A0A7W8F0C3"/>
<evidence type="ECO:0000259" key="2">
    <source>
        <dbReference type="Pfam" id="PF01526"/>
    </source>
</evidence>
<accession>A0A7W8F0C3</accession>
<evidence type="ECO:0000313" key="4">
    <source>
        <dbReference type="Proteomes" id="UP000549009"/>
    </source>
</evidence>
<proteinExistence type="predicted"/>
<reference evidence="3 4" key="1">
    <citation type="submission" date="2020-08" db="EMBL/GenBank/DDBJ databases">
        <title>Genomic Encyclopedia of Type Strains, Phase III (KMG-III): the genomes of soil and plant-associated and newly described type strains.</title>
        <authorList>
            <person name="Whitman W."/>
        </authorList>
    </citation>
    <scope>NUCLEOTIDE SEQUENCE [LARGE SCALE GENOMIC DNA]</scope>
    <source>
        <strain evidence="3 4">CECT 3146</strain>
    </source>
</reference>
<protein>
    <recommendedName>
        <fullName evidence="2">Tn3 transposase DDE domain-containing protein</fullName>
    </recommendedName>
</protein>
<sequence>MALSVKEGRVSSVTLLRRLNNRSRKNETYEVFGEVGRAVRASVLRQMAAEGPVPRGPRGHQPPTPRECPSVRRL</sequence>
<dbReference type="EMBL" id="JACHJD010000066">
    <property type="protein sequence ID" value="MBB5110069.1"/>
    <property type="molecule type" value="Genomic_DNA"/>
</dbReference>
<dbReference type="GO" id="GO:0006313">
    <property type="term" value="P:DNA transposition"/>
    <property type="evidence" value="ECO:0007669"/>
    <property type="project" value="InterPro"/>
</dbReference>
<dbReference type="RefSeq" id="WP_184927203.1">
    <property type="nucleotide sequence ID" value="NZ_BMSQ01000074.1"/>
</dbReference>
<dbReference type="GO" id="GO:0004803">
    <property type="term" value="F:transposase activity"/>
    <property type="evidence" value="ECO:0007669"/>
    <property type="project" value="InterPro"/>
</dbReference>
<feature type="domain" description="Tn3 transposase DDE" evidence="2">
    <location>
        <begin position="2"/>
        <end position="41"/>
    </location>
</feature>
<evidence type="ECO:0000313" key="3">
    <source>
        <dbReference type="EMBL" id="MBB5110069.1"/>
    </source>
</evidence>
<organism evidence="3 4">
    <name type="scientific">Streptomyces spectabilis</name>
    <dbReference type="NCBI Taxonomy" id="68270"/>
    <lineage>
        <taxon>Bacteria</taxon>
        <taxon>Bacillati</taxon>
        <taxon>Actinomycetota</taxon>
        <taxon>Actinomycetes</taxon>
        <taxon>Kitasatosporales</taxon>
        <taxon>Streptomycetaceae</taxon>
        <taxon>Streptomyces</taxon>
    </lineage>
</organism>
<dbReference type="Pfam" id="PF01526">
    <property type="entry name" value="DDE_Tnp_Tn3"/>
    <property type="match status" value="1"/>
</dbReference>
<name>A0A7W8F0C3_STRST</name>
<evidence type="ECO:0000256" key="1">
    <source>
        <dbReference type="SAM" id="MobiDB-lite"/>
    </source>
</evidence>